<dbReference type="PANTHER" id="PTHR43173">
    <property type="entry name" value="ABC1 FAMILY PROTEIN"/>
    <property type="match status" value="1"/>
</dbReference>
<sequence>MTTAREAGIDAFVLNMAVTDQNLETSVAYAFAAARKVNFKCLFSFDYAGGWPRDDVLSYINQYKDNEAYFIYRGKPLVSTFEGPGDSDDWIYIKAQTGVFFIPDWSSLGAKAAVDVGVADGLFSWAAWPWGNTDMNTYVDASYNQFLNGMPYMMPVSPWFYTNLPKFHKNWLWRGDDLWYDRWEEIHFWQPDLVEIISWNDYGESHYVGPIDDTTMDAMASAPYNYALGMDHDPWLLFLRFIIEMYKSGTSPIYQEMVQAWYRPNPNSAGCSTNGTTGNTASQLLIEFPPSQVAQDKVFFSALLSSYADVYVTIGGVDTGAKWLKKPYGGVGVYHGSVDINGVGPVIIVVMRDDTVICSAIGKINISNECEQGIANFNAYVMGAVGDSSIAVPEVPNCSLNCTSGSGAGDFQKLCAYSCALGYCPKGACYCTGMGKAVLPKVSGPVGYPIAGADANFEGLCNFACVYGYCPPEHCGTVSGLPMATPTVSPFTPPACILGSGVGLLEGLCSYACNFGFCPINACTCTAQGPLNVPPKANPNIVSAPAKGLDHATFGPLCQFACSRGWCPSDVCGLLENGSGPVYVDSSIYTVEAPEIDGNIPCTLIFPPSTYPGVTVFSFPGVTTTLALGIGNDATIVTTVVTPKPSTGSVVSFFGLDIEGGSSAGMTFAMTSSFKPAPLLITVNMISIVYTTKLWFNPVTTPVNWRVGGGVLATTTTSAGGFNSVYPPVEWSALPMTTFCSGLIIVYCQTYSMDQITTLTNVPTPTTAVISIPVPTTSGQTTSPIIIVTVPVQSSGYYWSPVPNPTPPTIPWPTLPPLRLPPVPTLPCINVGLIKINCPPNKSAPTTRFNTGPPKPTCTAKCGTICSMNCDTTGNPTSEPETETECETSTVTDIFVSCQTGVCTTTKSSVVSGCDIQATSTTTEAPYCPSGVPGDQEEETDDQNNPLVVRGTEIAGQPQNGVAIMGTKRYAIFYAPSTTGWFWHYKSQDIGLPSAMLTPGTVTSAVYPSNAMPFPTVLIIPPIPQATRLAVTAPWLEVREFWTTRDCELCVGDDCLERAGGKFNPECCVNEWCPPPWAMCNCNPAGECAGTDPECCFDGAGINC</sequence>
<dbReference type="InterPro" id="IPR051130">
    <property type="entry name" value="Mito_struct-func_regulator"/>
</dbReference>
<dbReference type="Proteomes" id="UP001152300">
    <property type="component" value="Unassembled WGS sequence"/>
</dbReference>
<comment type="caution">
    <text evidence="1">The sequence shown here is derived from an EMBL/GenBank/DDBJ whole genome shotgun (WGS) entry which is preliminary data.</text>
</comment>
<dbReference type="InterPro" id="IPR005197">
    <property type="entry name" value="Glyco_hydro_71"/>
</dbReference>
<evidence type="ECO:0000313" key="2">
    <source>
        <dbReference type="Proteomes" id="UP001152300"/>
    </source>
</evidence>
<evidence type="ECO:0000313" key="1">
    <source>
        <dbReference type="EMBL" id="KAJ8061682.1"/>
    </source>
</evidence>
<dbReference type="OrthoDB" id="3490928at2759"/>
<proteinExistence type="predicted"/>
<accession>A0A9X0DHD8</accession>
<dbReference type="CDD" id="cd11577">
    <property type="entry name" value="GH71"/>
    <property type="match status" value="1"/>
</dbReference>
<dbReference type="GO" id="GO:0051118">
    <property type="term" value="F:glucan endo-1,3-alpha-glucosidase activity"/>
    <property type="evidence" value="ECO:0007669"/>
    <property type="project" value="InterPro"/>
</dbReference>
<keyword evidence="2" id="KW-1185">Reference proteome</keyword>
<dbReference type="Pfam" id="PF03659">
    <property type="entry name" value="Glyco_hydro_71"/>
    <property type="match status" value="1"/>
</dbReference>
<dbReference type="EMBL" id="JAPEIS010000011">
    <property type="protein sequence ID" value="KAJ8061682.1"/>
    <property type="molecule type" value="Genomic_DNA"/>
</dbReference>
<protein>
    <recommendedName>
        <fullName evidence="3">Glycoside hydrolase family 71 protein</fullName>
    </recommendedName>
</protein>
<dbReference type="AlphaFoldDB" id="A0A9X0DHD8"/>
<evidence type="ECO:0008006" key="3">
    <source>
        <dbReference type="Google" id="ProtNLM"/>
    </source>
</evidence>
<organism evidence="1 2">
    <name type="scientific">Sclerotinia nivalis</name>
    <dbReference type="NCBI Taxonomy" id="352851"/>
    <lineage>
        <taxon>Eukaryota</taxon>
        <taxon>Fungi</taxon>
        <taxon>Dikarya</taxon>
        <taxon>Ascomycota</taxon>
        <taxon>Pezizomycotina</taxon>
        <taxon>Leotiomycetes</taxon>
        <taxon>Helotiales</taxon>
        <taxon>Sclerotiniaceae</taxon>
        <taxon>Sclerotinia</taxon>
    </lineage>
</organism>
<dbReference type="PANTHER" id="PTHR43173:SF33">
    <property type="entry name" value="ASCUS WALL ENDO-1,3-ALPHA-GLUCANASE-RELATED"/>
    <property type="match status" value="1"/>
</dbReference>
<gene>
    <name evidence="1" type="ORF">OCU04_009483</name>
</gene>
<name>A0A9X0DHD8_9HELO</name>
<reference evidence="1" key="1">
    <citation type="submission" date="2022-11" db="EMBL/GenBank/DDBJ databases">
        <title>Genome Resource of Sclerotinia nivalis Strain SnTB1, a Plant Pathogen Isolated from American Ginseng.</title>
        <authorList>
            <person name="Fan S."/>
        </authorList>
    </citation>
    <scope>NUCLEOTIDE SEQUENCE</scope>
    <source>
        <strain evidence="1">SnTB1</strain>
    </source>
</reference>
<dbReference type="Gene3D" id="3.20.20.80">
    <property type="entry name" value="Glycosidases"/>
    <property type="match status" value="1"/>
</dbReference>